<evidence type="ECO:0000313" key="1">
    <source>
        <dbReference type="EMBL" id="CAB4124202.1"/>
    </source>
</evidence>
<evidence type="ECO:0000313" key="2">
    <source>
        <dbReference type="EMBL" id="CAB4240877.1"/>
    </source>
</evidence>
<name>A0A6J5KSI0_9CAUD</name>
<reference evidence="1" key="1">
    <citation type="submission" date="2020-04" db="EMBL/GenBank/DDBJ databases">
        <authorList>
            <person name="Chiriac C."/>
            <person name="Salcher M."/>
            <person name="Ghai R."/>
            <person name="Kavagutti S V."/>
        </authorList>
    </citation>
    <scope>NUCLEOTIDE SEQUENCE</scope>
</reference>
<sequence>MARSRAAKQMMNEKSPKKWIQKAINPKKKGSLHRALGVPLDKKIPEKKLEKAEHSRNNTIRKEADLAKTLKGFKH</sequence>
<organism evidence="1">
    <name type="scientific">uncultured Caudovirales phage</name>
    <dbReference type="NCBI Taxonomy" id="2100421"/>
    <lineage>
        <taxon>Viruses</taxon>
        <taxon>Duplodnaviria</taxon>
        <taxon>Heunggongvirae</taxon>
        <taxon>Uroviricota</taxon>
        <taxon>Caudoviricetes</taxon>
        <taxon>Peduoviridae</taxon>
        <taxon>Maltschvirus</taxon>
        <taxon>Maltschvirus maltsch</taxon>
    </lineage>
</organism>
<protein>
    <submittedName>
        <fullName evidence="1">Uncharacterized protein</fullName>
    </submittedName>
</protein>
<accession>A0A6J5KSI0</accession>
<dbReference type="EMBL" id="LR796177">
    <property type="protein sequence ID" value="CAB4124202.1"/>
    <property type="molecule type" value="Genomic_DNA"/>
</dbReference>
<gene>
    <name evidence="2" type="ORF">UFOVP34_36</name>
    <name evidence="1" type="ORF">UFOVP51_70</name>
</gene>
<proteinExistence type="predicted"/>
<dbReference type="EMBL" id="LR797816">
    <property type="protein sequence ID" value="CAB4240877.1"/>
    <property type="molecule type" value="Genomic_DNA"/>
</dbReference>